<name>A0A9P1I4J0_9PELO</name>
<dbReference type="GO" id="GO:0005739">
    <property type="term" value="C:mitochondrion"/>
    <property type="evidence" value="ECO:0007669"/>
    <property type="project" value="TreeGrafter"/>
</dbReference>
<keyword evidence="2" id="KW-0808">Transferase</keyword>
<dbReference type="InterPro" id="IPR032098">
    <property type="entry name" value="Acyltransf_C"/>
</dbReference>
<dbReference type="EMBL" id="CANHGI010000001">
    <property type="protein sequence ID" value="CAI5437508.1"/>
    <property type="molecule type" value="Genomic_DNA"/>
</dbReference>
<reference evidence="6" key="1">
    <citation type="submission" date="2022-11" db="EMBL/GenBank/DDBJ databases">
        <authorList>
            <person name="Kikuchi T."/>
        </authorList>
    </citation>
    <scope>NUCLEOTIDE SEQUENCE</scope>
    <source>
        <strain evidence="6">PS1010</strain>
    </source>
</reference>
<dbReference type="PANTHER" id="PTHR10983:SF73">
    <property type="entry name" value="1-ACYL-SN-GLYCEROL-3-PHOSPHATE ACYLTRANSFERASE EPSILON"/>
    <property type="match status" value="1"/>
</dbReference>
<sequence length="487" mass="55220">MLIGLTLAADSIKSIVPCTLLSASMVPFATCSIAIGGISWFIPQKLAQKLDNALYKSYMRLCLFVFENLSGVEIRIHGEMSILDGKLVENCVILSNHQSNVDWIIPVMLAARHGPGGNEQSFRVMVKKSIHFVPLFGWYIFQHGYIYVRRFGEFIGEPVLRQLKWLNDTIPPYWLLIFPEGTRLSAKKTKLIEESCRFLEKNGRPEMRNVLCPRSGGLQLALDNLQTLDAIYDLTVMYGQTRQPNRRAIAPGMLEFCCGPSEFKTLDIKIERFGVNEIPKEKTKLREWTIDRFAEKEKVLNDFYTSTSSPPGLILPTIPISTTLPSTIFFVSALILPIFSEKVRRTYIWTIASSPLLIICKSKPPPFGGLVFVMDISRQNPPQNVVSVTQHNTVETNLFILLLILAWFITFTFRRQIRNPMVHCATIIGIVIAVCTNPRHVHEINDFTGEFIKGMLPLMILFLMIELQRASRRPILPATSMQQGTNN</sequence>
<evidence type="ECO:0000256" key="1">
    <source>
        <dbReference type="ARBA" id="ARBA00008655"/>
    </source>
</evidence>
<evidence type="ECO:0000256" key="3">
    <source>
        <dbReference type="ARBA" id="ARBA00023315"/>
    </source>
</evidence>
<feature type="domain" description="Phospholipid/glycerol acyltransferase" evidence="5">
    <location>
        <begin position="91"/>
        <end position="219"/>
    </location>
</feature>
<dbReference type="PANTHER" id="PTHR10983">
    <property type="entry name" value="1-ACYLGLYCEROL-3-PHOSPHATE ACYLTRANSFERASE-RELATED"/>
    <property type="match status" value="1"/>
</dbReference>
<dbReference type="InterPro" id="IPR002123">
    <property type="entry name" value="Plipid/glycerol_acylTrfase"/>
</dbReference>
<dbReference type="Pfam" id="PF16076">
    <property type="entry name" value="Acyltransf_C"/>
    <property type="match status" value="1"/>
</dbReference>
<keyword evidence="4" id="KW-0812">Transmembrane</keyword>
<feature type="transmembrane region" description="Helical" evidence="4">
    <location>
        <begin position="396"/>
        <end position="413"/>
    </location>
</feature>
<dbReference type="SUPFAM" id="SSF69593">
    <property type="entry name" value="Glycerol-3-phosphate (1)-acyltransferase"/>
    <property type="match status" value="1"/>
</dbReference>
<keyword evidence="3" id="KW-0012">Acyltransferase</keyword>
<keyword evidence="4" id="KW-1133">Transmembrane helix</keyword>
<dbReference type="OrthoDB" id="189226at2759"/>
<dbReference type="AlphaFoldDB" id="A0A9P1I4J0"/>
<dbReference type="GO" id="GO:0005783">
    <property type="term" value="C:endoplasmic reticulum"/>
    <property type="evidence" value="ECO:0007669"/>
    <property type="project" value="TreeGrafter"/>
</dbReference>
<evidence type="ECO:0000256" key="4">
    <source>
        <dbReference type="SAM" id="Phobius"/>
    </source>
</evidence>
<dbReference type="Proteomes" id="UP001152747">
    <property type="component" value="Unassembled WGS sequence"/>
</dbReference>
<accession>A0A9P1I4J0</accession>
<comment type="caution">
    <text evidence="6">The sequence shown here is derived from an EMBL/GenBank/DDBJ whole genome shotgun (WGS) entry which is preliminary data.</text>
</comment>
<dbReference type="CDD" id="cd07990">
    <property type="entry name" value="LPLAT_LCLAT1-like"/>
    <property type="match status" value="1"/>
</dbReference>
<keyword evidence="4" id="KW-0472">Membrane</keyword>
<evidence type="ECO:0000256" key="2">
    <source>
        <dbReference type="ARBA" id="ARBA00022679"/>
    </source>
</evidence>
<proteinExistence type="inferred from homology"/>
<dbReference type="SMART" id="SM00563">
    <property type="entry name" value="PlsC"/>
    <property type="match status" value="1"/>
</dbReference>
<feature type="transmembrane region" description="Helical" evidence="4">
    <location>
        <begin position="313"/>
        <end position="339"/>
    </location>
</feature>
<evidence type="ECO:0000313" key="7">
    <source>
        <dbReference type="Proteomes" id="UP001152747"/>
    </source>
</evidence>
<feature type="transmembrane region" description="Helical" evidence="4">
    <location>
        <begin position="24"/>
        <end position="42"/>
    </location>
</feature>
<organism evidence="6 7">
    <name type="scientific">Caenorhabditis angaria</name>
    <dbReference type="NCBI Taxonomy" id="860376"/>
    <lineage>
        <taxon>Eukaryota</taxon>
        <taxon>Metazoa</taxon>
        <taxon>Ecdysozoa</taxon>
        <taxon>Nematoda</taxon>
        <taxon>Chromadorea</taxon>
        <taxon>Rhabditida</taxon>
        <taxon>Rhabditina</taxon>
        <taxon>Rhabditomorpha</taxon>
        <taxon>Rhabditoidea</taxon>
        <taxon>Rhabditidae</taxon>
        <taxon>Peloderinae</taxon>
        <taxon>Caenorhabditis</taxon>
    </lineage>
</organism>
<dbReference type="GO" id="GO:0016746">
    <property type="term" value="F:acyltransferase activity"/>
    <property type="evidence" value="ECO:0007669"/>
    <property type="project" value="UniProtKB-KW"/>
</dbReference>
<evidence type="ECO:0000313" key="6">
    <source>
        <dbReference type="EMBL" id="CAI5437508.1"/>
    </source>
</evidence>
<dbReference type="Pfam" id="PF01553">
    <property type="entry name" value="Acyltransferase"/>
    <property type="match status" value="1"/>
</dbReference>
<keyword evidence="7" id="KW-1185">Reference proteome</keyword>
<dbReference type="GO" id="GO:0036149">
    <property type="term" value="P:phosphatidylinositol acyl-chain remodeling"/>
    <property type="evidence" value="ECO:0007669"/>
    <property type="project" value="TreeGrafter"/>
</dbReference>
<gene>
    <name evidence="6" type="ORF">CAMP_LOCUS145</name>
</gene>
<comment type="similarity">
    <text evidence="1">Belongs to the 1-acyl-sn-glycerol-3-phosphate acyltransferase family.</text>
</comment>
<protein>
    <recommendedName>
        <fullName evidence="5">Phospholipid/glycerol acyltransferase domain-containing protein</fullName>
    </recommendedName>
</protein>
<evidence type="ECO:0000259" key="5">
    <source>
        <dbReference type="SMART" id="SM00563"/>
    </source>
</evidence>